<dbReference type="InterPro" id="IPR032698">
    <property type="entry name" value="SirB1_N"/>
</dbReference>
<dbReference type="EMBL" id="FO082266">
    <property type="protein sequence ID" value="CCO19273.1"/>
    <property type="molecule type" value="Genomic_DNA"/>
</dbReference>
<feature type="region of interest" description="Disordered" evidence="1">
    <location>
        <begin position="27"/>
        <end position="86"/>
    </location>
</feature>
<accession>K8FC66</accession>
<reference evidence="3 4" key="1">
    <citation type="submission" date="2011-10" db="EMBL/GenBank/DDBJ databases">
        <authorList>
            <person name="Genoscope - CEA"/>
        </authorList>
    </citation>
    <scope>NUCLEOTIDE SEQUENCE [LARGE SCALE GENOMIC DNA]</scope>
    <source>
        <strain evidence="3 4">RCC 1105</strain>
    </source>
</reference>
<evidence type="ECO:0000256" key="1">
    <source>
        <dbReference type="SAM" id="MobiDB-lite"/>
    </source>
</evidence>
<dbReference type="eggNOG" id="ENOG502QTEM">
    <property type="taxonomic scope" value="Eukaryota"/>
</dbReference>
<keyword evidence="4" id="KW-1185">Reference proteome</keyword>
<dbReference type="PANTHER" id="PTHR31350">
    <property type="entry name" value="SI:DKEY-261L7.2"/>
    <property type="match status" value="1"/>
</dbReference>
<evidence type="ECO:0000259" key="2">
    <source>
        <dbReference type="Pfam" id="PF13369"/>
    </source>
</evidence>
<protein>
    <recommendedName>
        <fullName evidence="2">Protein SirB1 N-terminal domain-containing protein</fullName>
    </recommendedName>
</protein>
<dbReference type="Proteomes" id="UP000198341">
    <property type="component" value="Chromosome 13"/>
</dbReference>
<feature type="compositionally biased region" description="Basic residues" evidence="1">
    <location>
        <begin position="32"/>
        <end position="53"/>
    </location>
</feature>
<proteinExistence type="predicted"/>
<dbReference type="OrthoDB" id="611769at2759"/>
<dbReference type="KEGG" id="bpg:Bathy13g01190"/>
<dbReference type="RefSeq" id="XP_007509470.1">
    <property type="nucleotide sequence ID" value="XM_007509408.1"/>
</dbReference>
<organism evidence="3 4">
    <name type="scientific">Bathycoccus prasinos</name>
    <dbReference type="NCBI Taxonomy" id="41875"/>
    <lineage>
        <taxon>Eukaryota</taxon>
        <taxon>Viridiplantae</taxon>
        <taxon>Chlorophyta</taxon>
        <taxon>Mamiellophyceae</taxon>
        <taxon>Mamiellales</taxon>
        <taxon>Bathycoccaceae</taxon>
        <taxon>Bathycoccus</taxon>
    </lineage>
</organism>
<evidence type="ECO:0000313" key="3">
    <source>
        <dbReference type="EMBL" id="CCO19273.1"/>
    </source>
</evidence>
<name>K8FC66_9CHLO</name>
<dbReference type="AlphaFoldDB" id="K8FC66"/>
<evidence type="ECO:0000313" key="4">
    <source>
        <dbReference type="Proteomes" id="UP000198341"/>
    </source>
</evidence>
<dbReference type="PANTHER" id="PTHR31350:SF29">
    <property type="entry name" value="PROTEIN SIRB1 N-TERMINAL DOMAIN-CONTAINING PROTEIN"/>
    <property type="match status" value="1"/>
</dbReference>
<sequence length="487" mass="55960">MQASTSSSCASSSLSSSSSGGVFVAALLTQKKQNHHQNHHLQNRYRSRRKTRTMARQNEDNNDGNNSNREEKEGQFSKAGRSGTNRKFTEYSEEELRAQKAFVQGDFGKVSTAKETWEPFVRASRAGLLDEMQKCENSTEMLDCDAVLASLFIAVEDDAFKSRTSVCLPQEAYVKRLRKLMDEFEMRDIAYFNGQYDDRMVLKALERYLYEEHQYRPPVGWMEAFSPYRTYFHNVIAQKVGIPASLAALYMGCVQILRAREILKDEAYVLISSSRGLDPDVLPRTPWGITKDDYHNLGIPADARWCTPKMSIQMQLRALKRAFWPWTWDDRRDTGIELALKAAVFGNEDRMQTAVKGVGIIQPTGRPFGDLEMAIRATERLALVAEPENIRDYGILLYHSQRYKEAYEQLQKYQTWRDEEFERLQKGGKPSAVAIEVDGTPNTAPDMSKWLFGDPSEYAEQVAREEQWLKQLMLILERELLEQTLNM</sequence>
<dbReference type="GeneID" id="19012071"/>
<dbReference type="Pfam" id="PF13369">
    <property type="entry name" value="Transglut_core2"/>
    <property type="match status" value="1"/>
</dbReference>
<feature type="domain" description="Protein SirB1 N-terminal" evidence="2">
    <location>
        <begin position="172"/>
        <end position="252"/>
    </location>
</feature>
<gene>
    <name evidence="3" type="ordered locus">Bathy13g01190</name>
</gene>